<feature type="domain" description="Reverse transcriptase" evidence="1">
    <location>
        <begin position="67"/>
        <end position="160"/>
    </location>
</feature>
<gene>
    <name evidence="2" type="ORF">EPI10_007523</name>
</gene>
<name>A0A5B6WUF8_9ROSI</name>
<dbReference type="AlphaFoldDB" id="A0A5B6WUF8"/>
<evidence type="ECO:0000259" key="1">
    <source>
        <dbReference type="Pfam" id="PF00078"/>
    </source>
</evidence>
<protein>
    <submittedName>
        <fullName evidence="2">DExH-box ATP-dependent RNA helicase DExH10-like</fullName>
    </submittedName>
</protein>
<evidence type="ECO:0000313" key="2">
    <source>
        <dbReference type="EMBL" id="KAA3485560.1"/>
    </source>
</evidence>
<dbReference type="GO" id="GO:0004386">
    <property type="term" value="F:helicase activity"/>
    <property type="evidence" value="ECO:0007669"/>
    <property type="project" value="UniProtKB-KW"/>
</dbReference>
<dbReference type="Proteomes" id="UP000325315">
    <property type="component" value="Unassembled WGS sequence"/>
</dbReference>
<proteinExistence type="predicted"/>
<dbReference type="OrthoDB" id="1934719at2759"/>
<accession>A0A5B6WUF8</accession>
<keyword evidence="2" id="KW-0067">ATP-binding</keyword>
<keyword evidence="2" id="KW-0378">Hydrolase</keyword>
<dbReference type="Pfam" id="PF00078">
    <property type="entry name" value="RVT_1"/>
    <property type="match status" value="1"/>
</dbReference>
<evidence type="ECO:0000313" key="3">
    <source>
        <dbReference type="Proteomes" id="UP000325315"/>
    </source>
</evidence>
<organism evidence="2 3">
    <name type="scientific">Gossypium australe</name>
    <dbReference type="NCBI Taxonomy" id="47621"/>
    <lineage>
        <taxon>Eukaryota</taxon>
        <taxon>Viridiplantae</taxon>
        <taxon>Streptophyta</taxon>
        <taxon>Embryophyta</taxon>
        <taxon>Tracheophyta</taxon>
        <taxon>Spermatophyta</taxon>
        <taxon>Magnoliopsida</taxon>
        <taxon>eudicotyledons</taxon>
        <taxon>Gunneridae</taxon>
        <taxon>Pentapetalae</taxon>
        <taxon>rosids</taxon>
        <taxon>malvids</taxon>
        <taxon>Malvales</taxon>
        <taxon>Malvaceae</taxon>
        <taxon>Malvoideae</taxon>
        <taxon>Gossypium</taxon>
    </lineage>
</organism>
<dbReference type="InterPro" id="IPR000477">
    <property type="entry name" value="RT_dom"/>
</dbReference>
<comment type="caution">
    <text evidence="2">The sequence shown here is derived from an EMBL/GenBank/DDBJ whole genome shotgun (WGS) entry which is preliminary data.</text>
</comment>
<reference evidence="3" key="1">
    <citation type="journal article" date="2019" name="Plant Biotechnol. J.">
        <title>Genome sequencing of the Australian wild diploid species Gossypium australe highlights disease resistance and delayed gland morphogenesis.</title>
        <authorList>
            <person name="Cai Y."/>
            <person name="Cai X."/>
            <person name="Wang Q."/>
            <person name="Wang P."/>
            <person name="Zhang Y."/>
            <person name="Cai C."/>
            <person name="Xu Y."/>
            <person name="Wang K."/>
            <person name="Zhou Z."/>
            <person name="Wang C."/>
            <person name="Geng S."/>
            <person name="Li B."/>
            <person name="Dong Q."/>
            <person name="Hou Y."/>
            <person name="Wang H."/>
            <person name="Ai P."/>
            <person name="Liu Z."/>
            <person name="Yi F."/>
            <person name="Sun M."/>
            <person name="An G."/>
            <person name="Cheng J."/>
            <person name="Zhang Y."/>
            <person name="Shi Q."/>
            <person name="Xie Y."/>
            <person name="Shi X."/>
            <person name="Chang Y."/>
            <person name="Huang F."/>
            <person name="Chen Y."/>
            <person name="Hong S."/>
            <person name="Mi L."/>
            <person name="Sun Q."/>
            <person name="Zhang L."/>
            <person name="Zhou B."/>
            <person name="Peng R."/>
            <person name="Zhang X."/>
            <person name="Liu F."/>
        </authorList>
    </citation>
    <scope>NUCLEOTIDE SEQUENCE [LARGE SCALE GENOMIC DNA]</scope>
    <source>
        <strain evidence="3">cv. PA1801</strain>
    </source>
</reference>
<keyword evidence="2" id="KW-0347">Helicase</keyword>
<keyword evidence="2" id="KW-0547">Nucleotide-binding</keyword>
<keyword evidence="3" id="KW-1185">Reference proteome</keyword>
<sequence>MEWLGIDGLRGQTTVKLHKLKRALKKWNVEAGNILHKRIIESEYRIKEINEGKLEKNINSSFIQLISKRPICLVSSLYKIVAKVLSRRLKEIVEIVVSDTQCAFIRGRQIFYRVLIANGLIHSVNKGGSKGYLIFKLDFSKPYDYVWWDFLELVLFKVGFGVKWRG</sequence>
<dbReference type="PANTHER" id="PTHR19446">
    <property type="entry name" value="REVERSE TRANSCRIPTASES"/>
    <property type="match status" value="1"/>
</dbReference>
<dbReference type="EMBL" id="SMMG02000002">
    <property type="protein sequence ID" value="KAA3485560.1"/>
    <property type="molecule type" value="Genomic_DNA"/>
</dbReference>